<dbReference type="SUPFAM" id="SSF52058">
    <property type="entry name" value="L domain-like"/>
    <property type="match status" value="1"/>
</dbReference>
<keyword evidence="4" id="KW-0433">Leucine-rich repeat</keyword>
<evidence type="ECO:0000256" key="11">
    <source>
        <dbReference type="ARBA" id="ARBA00037847"/>
    </source>
</evidence>
<evidence type="ECO:0000256" key="1">
    <source>
        <dbReference type="ARBA" id="ARBA00004236"/>
    </source>
</evidence>
<evidence type="ECO:0000256" key="7">
    <source>
        <dbReference type="ARBA" id="ARBA00022737"/>
    </source>
</evidence>
<evidence type="ECO:0000313" key="14">
    <source>
        <dbReference type="Proteomes" id="UP001367508"/>
    </source>
</evidence>
<dbReference type="PRINTS" id="PR00019">
    <property type="entry name" value="LEURICHRPT"/>
</dbReference>
<dbReference type="PANTHER" id="PTHR48062">
    <property type="entry name" value="RECEPTOR-LIKE PROTEIN 14"/>
    <property type="match status" value="1"/>
</dbReference>
<keyword evidence="10" id="KW-0325">Glycoprotein</keyword>
<dbReference type="Proteomes" id="UP001367508">
    <property type="component" value="Unassembled WGS sequence"/>
</dbReference>
<dbReference type="EMBL" id="JAYMYQ010000002">
    <property type="protein sequence ID" value="KAK7349827.1"/>
    <property type="molecule type" value="Genomic_DNA"/>
</dbReference>
<keyword evidence="6" id="KW-0732">Signal</keyword>
<comment type="caution">
    <text evidence="13">The sequence shown here is derived from an EMBL/GenBank/DDBJ whole genome shotgun (WGS) entry which is preliminary data.</text>
</comment>
<evidence type="ECO:0000313" key="13">
    <source>
        <dbReference type="EMBL" id="KAK7349827.1"/>
    </source>
</evidence>
<keyword evidence="5 12" id="KW-0812">Transmembrane</keyword>
<evidence type="ECO:0000256" key="10">
    <source>
        <dbReference type="ARBA" id="ARBA00023180"/>
    </source>
</evidence>
<dbReference type="PANTHER" id="PTHR48062:SF52">
    <property type="entry name" value="RECEPTOR-LIKE PROTEIN 8-RELATED"/>
    <property type="match status" value="1"/>
</dbReference>
<evidence type="ECO:0000256" key="5">
    <source>
        <dbReference type="ARBA" id="ARBA00022692"/>
    </source>
</evidence>
<dbReference type="InterPro" id="IPR032675">
    <property type="entry name" value="LRR_dom_sf"/>
</dbReference>
<dbReference type="Gene3D" id="3.80.10.10">
    <property type="entry name" value="Ribonuclease Inhibitor"/>
    <property type="match status" value="2"/>
</dbReference>
<dbReference type="FunFam" id="3.80.10.10:FF:000213">
    <property type="entry name" value="Tyrosine-sulfated glycopeptide receptor 1"/>
    <property type="match status" value="1"/>
</dbReference>
<organism evidence="13 14">
    <name type="scientific">Canavalia gladiata</name>
    <name type="common">Sword bean</name>
    <name type="synonym">Dolichos gladiatus</name>
    <dbReference type="NCBI Taxonomy" id="3824"/>
    <lineage>
        <taxon>Eukaryota</taxon>
        <taxon>Viridiplantae</taxon>
        <taxon>Streptophyta</taxon>
        <taxon>Embryophyta</taxon>
        <taxon>Tracheophyta</taxon>
        <taxon>Spermatophyta</taxon>
        <taxon>Magnoliopsida</taxon>
        <taxon>eudicotyledons</taxon>
        <taxon>Gunneridae</taxon>
        <taxon>Pentapetalae</taxon>
        <taxon>rosids</taxon>
        <taxon>fabids</taxon>
        <taxon>Fabales</taxon>
        <taxon>Fabaceae</taxon>
        <taxon>Papilionoideae</taxon>
        <taxon>50 kb inversion clade</taxon>
        <taxon>NPAAA clade</taxon>
        <taxon>indigoferoid/millettioid clade</taxon>
        <taxon>Phaseoleae</taxon>
        <taxon>Canavalia</taxon>
    </lineage>
</organism>
<dbReference type="Pfam" id="PF13855">
    <property type="entry name" value="LRR_8"/>
    <property type="match status" value="3"/>
</dbReference>
<dbReference type="AlphaFoldDB" id="A0AAN9M8J6"/>
<dbReference type="GO" id="GO:0005886">
    <property type="term" value="C:plasma membrane"/>
    <property type="evidence" value="ECO:0007669"/>
    <property type="project" value="UniProtKB-SubCell"/>
</dbReference>
<name>A0AAN9M8J6_CANGL</name>
<keyword evidence="8 12" id="KW-1133">Transmembrane helix</keyword>
<gene>
    <name evidence="13" type="ORF">VNO77_07559</name>
</gene>
<dbReference type="FunFam" id="3.80.10.10:FF:000383">
    <property type="entry name" value="Leucine-rich repeat receptor protein kinase EMS1"/>
    <property type="match status" value="1"/>
</dbReference>
<dbReference type="InterPro" id="IPR001611">
    <property type="entry name" value="Leu-rich_rpt"/>
</dbReference>
<sequence>MGNLHLSTIRKDLVQLDISNNNISGFLPNDIGSFLPRIMSLNLSMNNFEGNIPTSIGEMHSLMWLDLSHNHFSGELPQQLETKLFSLEFLKLSNNLLQGKIVNFSNFSNLYILYLNNNITGTIKEVLANLNSEVLRKLDISNNSISGEIPNSIGKFSSLSVLLMAENQLEGEVPFEVSNLTSLFMLDLSQNRLSGLVSCFNLSNMMYLYLQKNNFSGFIPFIWSEGSYLRVLDLRNNNFSGNIPYWMDKLSNLRVLSLGGNNFHGYIPIQLCQSNTITFIDLSHNKVNGSIPSCFSNLSFGMVQNNYDDTMFQFHSFSTSTISNSFSFDMPQFDNPISVTMDDEMLIDVEFRTKGNSYSYIGNILNNMTGMDLSCNMLTGIIPSQIGNLQQIHSMNLSHNLLSGFIPSSFSNLTQIESLDLSYNNLSGEIPSQLTQLNFLSIFNVSYNNLSGTPPNMRQFGSFDEENYRGNPGLCGPLLKRKCEGAPSQSSNSKEKETTLDMVAFTWSFCASFIIMLFGIIIMLYINDQWRMTWFYYVNKVIGTCFPSFLV</sequence>
<evidence type="ECO:0000256" key="2">
    <source>
        <dbReference type="ARBA" id="ARBA00009592"/>
    </source>
</evidence>
<evidence type="ECO:0000256" key="3">
    <source>
        <dbReference type="ARBA" id="ARBA00022475"/>
    </source>
</evidence>
<evidence type="ECO:0000256" key="12">
    <source>
        <dbReference type="SAM" id="Phobius"/>
    </source>
</evidence>
<keyword evidence="7" id="KW-0677">Repeat</keyword>
<evidence type="ECO:0000256" key="8">
    <source>
        <dbReference type="ARBA" id="ARBA00022989"/>
    </source>
</evidence>
<evidence type="ECO:0000256" key="6">
    <source>
        <dbReference type="ARBA" id="ARBA00022729"/>
    </source>
</evidence>
<dbReference type="GO" id="GO:0012505">
    <property type="term" value="C:endomembrane system"/>
    <property type="evidence" value="ECO:0007669"/>
    <property type="project" value="UniProtKB-SubCell"/>
</dbReference>
<keyword evidence="9 12" id="KW-0472">Membrane</keyword>
<keyword evidence="3" id="KW-1003">Cell membrane</keyword>
<comment type="subcellular location">
    <subcellularLocation>
        <location evidence="1">Cell membrane</location>
    </subcellularLocation>
    <subcellularLocation>
        <location evidence="11">Endomembrane system</location>
        <topology evidence="11">Single-pass membrane protein</topology>
    </subcellularLocation>
</comment>
<proteinExistence type="inferred from homology"/>
<dbReference type="SMART" id="SM00369">
    <property type="entry name" value="LRR_TYP"/>
    <property type="match status" value="5"/>
</dbReference>
<dbReference type="InterPro" id="IPR003591">
    <property type="entry name" value="Leu-rich_rpt_typical-subtyp"/>
</dbReference>
<dbReference type="Pfam" id="PF00560">
    <property type="entry name" value="LRR_1"/>
    <property type="match status" value="1"/>
</dbReference>
<evidence type="ECO:0000256" key="4">
    <source>
        <dbReference type="ARBA" id="ARBA00022614"/>
    </source>
</evidence>
<protein>
    <submittedName>
        <fullName evidence="13">Uncharacterized protein</fullName>
    </submittedName>
</protein>
<reference evidence="13 14" key="1">
    <citation type="submission" date="2024-01" db="EMBL/GenBank/DDBJ databases">
        <title>The genomes of 5 underutilized Papilionoideae crops provide insights into root nodulation and disease resistanc.</title>
        <authorList>
            <person name="Jiang F."/>
        </authorList>
    </citation>
    <scope>NUCLEOTIDE SEQUENCE [LARGE SCALE GENOMIC DNA]</scope>
    <source>
        <strain evidence="13">LVBAO_FW01</strain>
        <tissue evidence="13">Leaves</tissue>
    </source>
</reference>
<dbReference type="InterPro" id="IPR051502">
    <property type="entry name" value="RLP_Defense_Trigger"/>
</dbReference>
<evidence type="ECO:0000256" key="9">
    <source>
        <dbReference type="ARBA" id="ARBA00023136"/>
    </source>
</evidence>
<accession>A0AAN9M8J6</accession>
<feature type="transmembrane region" description="Helical" evidence="12">
    <location>
        <begin position="504"/>
        <end position="526"/>
    </location>
</feature>
<keyword evidence="14" id="KW-1185">Reference proteome</keyword>
<dbReference type="FunFam" id="3.80.10.10:FF:000095">
    <property type="entry name" value="LRR receptor-like serine/threonine-protein kinase GSO1"/>
    <property type="match status" value="1"/>
</dbReference>
<comment type="similarity">
    <text evidence="2">Belongs to the RLP family.</text>
</comment>